<dbReference type="OrthoDB" id="7771330at2759"/>
<dbReference type="AlphaFoldDB" id="A0A8B8ITA7"/>
<organism evidence="2 3">
    <name type="scientific">Vanessa tameamea</name>
    <name type="common">Kamehameha butterfly</name>
    <dbReference type="NCBI Taxonomy" id="334116"/>
    <lineage>
        <taxon>Eukaryota</taxon>
        <taxon>Metazoa</taxon>
        <taxon>Ecdysozoa</taxon>
        <taxon>Arthropoda</taxon>
        <taxon>Hexapoda</taxon>
        <taxon>Insecta</taxon>
        <taxon>Pterygota</taxon>
        <taxon>Neoptera</taxon>
        <taxon>Endopterygota</taxon>
        <taxon>Lepidoptera</taxon>
        <taxon>Glossata</taxon>
        <taxon>Ditrysia</taxon>
        <taxon>Papilionoidea</taxon>
        <taxon>Nymphalidae</taxon>
        <taxon>Nymphalinae</taxon>
        <taxon>Vanessa</taxon>
    </lineage>
</organism>
<reference evidence="3" key="1">
    <citation type="submission" date="2025-08" db="UniProtKB">
        <authorList>
            <consortium name="RefSeq"/>
        </authorList>
    </citation>
    <scope>IDENTIFICATION</scope>
    <source>
        <tissue evidence="3">Whole body</tissue>
    </source>
</reference>
<feature type="chain" id="PRO_5047474782" evidence="1">
    <location>
        <begin position="18"/>
        <end position="291"/>
    </location>
</feature>
<dbReference type="OMA" id="NECNGAF"/>
<feature type="signal peptide" evidence="1">
    <location>
        <begin position="1"/>
        <end position="17"/>
    </location>
</feature>
<dbReference type="GeneID" id="113403929"/>
<sequence>MKGLLLFLGLAVVCASAHNVGFRVKFNVGFNFGGDFFFDMPRTMAAAVIQRWTLTQRSTSVRANLNLYCHSDLIFCAYYDDNGFVAGAQVALPQEKFTDALYDWTTQGFVEWVPALPSGEIRKFWAISQYFVSEEYLQLNAEDRRALYDSSKLLQQDAIWLTGFYGNVDKLSSKTSDIANSIYTQQACIPWMGRHYYYNMTENTPCEADTMYPWFPLVHDGNLIGTGLVVFGKLPIEENARDWFERPPKLAVQVIVPDGPTCLYDLTEQVGLLTMHIYYIDQPWTLGCLFQ</sequence>
<dbReference type="RefSeq" id="XP_026500379.2">
    <property type="nucleotide sequence ID" value="XM_026644594.2"/>
</dbReference>
<proteinExistence type="predicted"/>
<protein>
    <submittedName>
        <fullName evidence="3">Uncharacterized protein LOC113403929</fullName>
    </submittedName>
</protein>
<gene>
    <name evidence="3" type="primary">LOC113403929</name>
</gene>
<evidence type="ECO:0000313" key="3">
    <source>
        <dbReference type="RefSeq" id="XP_026500379.2"/>
    </source>
</evidence>
<evidence type="ECO:0000313" key="2">
    <source>
        <dbReference type="Proteomes" id="UP001652626"/>
    </source>
</evidence>
<keyword evidence="2" id="KW-1185">Reference proteome</keyword>
<evidence type="ECO:0000256" key="1">
    <source>
        <dbReference type="SAM" id="SignalP"/>
    </source>
</evidence>
<keyword evidence="1" id="KW-0732">Signal</keyword>
<name>A0A8B8ITA7_VANTA</name>
<accession>A0A8B8ITA7</accession>
<dbReference type="Proteomes" id="UP001652626">
    <property type="component" value="Chromosome 19"/>
</dbReference>